<gene>
    <name evidence="1" type="ORF">K1Y79_05950</name>
</gene>
<dbReference type="EMBL" id="JAICCF010000001">
    <property type="protein sequence ID" value="MBW8683871.1"/>
    <property type="molecule type" value="Genomic_DNA"/>
</dbReference>
<protein>
    <submittedName>
        <fullName evidence="1">Uncharacterized protein</fullName>
    </submittedName>
</protein>
<keyword evidence="2" id="KW-1185">Reference proteome</keyword>
<reference evidence="1 2" key="1">
    <citation type="submission" date="2021-08" db="EMBL/GenBank/DDBJ databases">
        <title>The genome sequence of Chitinophaga sp. B61.</title>
        <authorList>
            <person name="Zhang X."/>
        </authorList>
    </citation>
    <scope>NUCLEOTIDE SEQUENCE [LARGE SCALE GENOMIC DNA]</scope>
    <source>
        <strain evidence="1 2">B61</strain>
    </source>
</reference>
<comment type="caution">
    <text evidence="1">The sequence shown here is derived from an EMBL/GenBank/DDBJ whole genome shotgun (WGS) entry which is preliminary data.</text>
</comment>
<name>A0ABS7G8U5_9BACT</name>
<dbReference type="RefSeq" id="WP_220249080.1">
    <property type="nucleotide sequence ID" value="NZ_JAICCF010000001.1"/>
</dbReference>
<evidence type="ECO:0000313" key="1">
    <source>
        <dbReference type="EMBL" id="MBW8683871.1"/>
    </source>
</evidence>
<sequence length="396" mass="45357">MITIGHGAGFGIIRRNDLKKVLLSAGEKSNILGDQAFVSFQKEVLAVEEDLSTVLGFIVNNLKTNTIPIKRPTLSDYLSGNKSNLIRDEFMSIINDHIETQPLINYLTSFQFADIIETEFQMARKTYGYTYPEGIPIDMMLQVNCYMQTFENGYALRKVVKYLCGTNIGFPKYGIEYKQVFSGIATDPLVKIPSLFEIIKGAFIYRQSRELQRPYGDHDGITISLNSLTSYNDIFNQLNNLSLLFQQDFDALLGEKKLCCYVYDTRERGRFAETEVMSISDTFTFLDLRNFLIDFQKNINSVNSPRLKTAIGNLINASGETNIGTPHSTFDIESPLYPQSFGIFFPRRTRNLSSKDETTYDNLLAYYFKGEFSGCQYWDNFLEKYLNKKIKLHNIC</sequence>
<dbReference type="Proteomes" id="UP000812961">
    <property type="component" value="Unassembled WGS sequence"/>
</dbReference>
<proteinExistence type="predicted"/>
<evidence type="ECO:0000313" key="2">
    <source>
        <dbReference type="Proteomes" id="UP000812961"/>
    </source>
</evidence>
<accession>A0ABS7G8U5</accession>
<organism evidence="1 2">
    <name type="scientific">Chitinophaga rhizophila</name>
    <dbReference type="NCBI Taxonomy" id="2866212"/>
    <lineage>
        <taxon>Bacteria</taxon>
        <taxon>Pseudomonadati</taxon>
        <taxon>Bacteroidota</taxon>
        <taxon>Chitinophagia</taxon>
        <taxon>Chitinophagales</taxon>
        <taxon>Chitinophagaceae</taxon>
        <taxon>Chitinophaga</taxon>
    </lineage>
</organism>